<evidence type="ECO:0000256" key="1">
    <source>
        <dbReference type="SAM" id="MobiDB-lite"/>
    </source>
</evidence>
<dbReference type="EMBL" id="JAAKFY010000013">
    <property type="protein sequence ID" value="KAF3848174.1"/>
    <property type="molecule type" value="Genomic_DNA"/>
</dbReference>
<organism evidence="2 3">
    <name type="scientific">Dissostichus mawsoni</name>
    <name type="common">Antarctic cod</name>
    <dbReference type="NCBI Taxonomy" id="36200"/>
    <lineage>
        <taxon>Eukaryota</taxon>
        <taxon>Metazoa</taxon>
        <taxon>Chordata</taxon>
        <taxon>Craniata</taxon>
        <taxon>Vertebrata</taxon>
        <taxon>Euteleostomi</taxon>
        <taxon>Actinopterygii</taxon>
        <taxon>Neopterygii</taxon>
        <taxon>Teleostei</taxon>
        <taxon>Neoteleostei</taxon>
        <taxon>Acanthomorphata</taxon>
        <taxon>Eupercaria</taxon>
        <taxon>Perciformes</taxon>
        <taxon>Notothenioidei</taxon>
        <taxon>Nototheniidae</taxon>
        <taxon>Dissostichus</taxon>
    </lineage>
</organism>
<gene>
    <name evidence="2" type="ORF">F7725_021202</name>
</gene>
<proteinExistence type="predicted"/>
<dbReference type="Proteomes" id="UP000518266">
    <property type="component" value="Unassembled WGS sequence"/>
</dbReference>
<sequence length="83" mass="8774">MHYGSSAGLVNRTLKLRHRQRLGLHFTLFITSWNLLLSLLLSLLCSSSSSSSTPALSSSSLCSPSSYSSSSSSSSSFVSLTLG</sequence>
<keyword evidence="3" id="KW-1185">Reference proteome</keyword>
<evidence type="ECO:0000313" key="3">
    <source>
        <dbReference type="Proteomes" id="UP000518266"/>
    </source>
</evidence>
<accession>A0A7J5YFE5</accession>
<dbReference type="AlphaFoldDB" id="A0A7J5YFE5"/>
<feature type="region of interest" description="Disordered" evidence="1">
    <location>
        <begin position="47"/>
        <end position="83"/>
    </location>
</feature>
<reference evidence="2 3" key="1">
    <citation type="submission" date="2020-03" db="EMBL/GenBank/DDBJ databases">
        <title>Dissostichus mawsoni Genome sequencing and assembly.</title>
        <authorList>
            <person name="Park H."/>
        </authorList>
    </citation>
    <scope>NUCLEOTIDE SEQUENCE [LARGE SCALE GENOMIC DNA]</scope>
    <source>
        <strain evidence="2">DM0001</strain>
        <tissue evidence="2">Muscle</tissue>
    </source>
</reference>
<name>A0A7J5YFE5_DISMA</name>
<protein>
    <submittedName>
        <fullName evidence="2">Uncharacterized protein</fullName>
    </submittedName>
</protein>
<evidence type="ECO:0000313" key="2">
    <source>
        <dbReference type="EMBL" id="KAF3848174.1"/>
    </source>
</evidence>
<comment type="caution">
    <text evidence="2">The sequence shown here is derived from an EMBL/GenBank/DDBJ whole genome shotgun (WGS) entry which is preliminary data.</text>
</comment>